<dbReference type="GO" id="GO:0016226">
    <property type="term" value="P:iron-sulfur cluster assembly"/>
    <property type="evidence" value="ECO:0007669"/>
    <property type="project" value="InterPro"/>
</dbReference>
<dbReference type="NCBIfam" id="TIGR00049">
    <property type="entry name" value="iron-sulfur cluster assembly accessory protein"/>
    <property type="match status" value="1"/>
</dbReference>
<reference evidence="11 12" key="1">
    <citation type="submission" date="2024-04" db="EMBL/GenBank/DDBJ databases">
        <authorList>
            <consortium name="Genoscope - CEA"/>
            <person name="William W."/>
        </authorList>
    </citation>
    <scope>NUCLEOTIDE SEQUENCE [LARGE SCALE GENOMIC DNA]</scope>
</reference>
<dbReference type="EMBL" id="CAXITT010000244">
    <property type="protein sequence ID" value="CAL1536967.1"/>
    <property type="molecule type" value="Genomic_DNA"/>
</dbReference>
<dbReference type="FunFam" id="2.60.300.12:FF:000006">
    <property type="entry name" value="Iron-sulfur cluster assembly 2 mitochondrial"/>
    <property type="match status" value="1"/>
</dbReference>
<dbReference type="GO" id="GO:0051539">
    <property type="term" value="F:4 iron, 4 sulfur cluster binding"/>
    <property type="evidence" value="ECO:0007669"/>
    <property type="project" value="TreeGrafter"/>
</dbReference>
<evidence type="ECO:0000256" key="6">
    <source>
        <dbReference type="ARBA" id="ARBA00057540"/>
    </source>
</evidence>
<dbReference type="GO" id="GO:0120510">
    <property type="term" value="C:mitochondrial [4Fe-4S] assembly complex"/>
    <property type="evidence" value="ECO:0007669"/>
    <property type="project" value="UniProtKB-ARBA"/>
</dbReference>
<comment type="similarity">
    <text evidence="2">Belongs to the HesB/IscA family.</text>
</comment>
<name>A0AAV2HTX7_LYMST</name>
<comment type="caution">
    <text evidence="11">The sequence shown here is derived from an EMBL/GenBank/DDBJ whole genome shotgun (WGS) entry which is preliminary data.</text>
</comment>
<dbReference type="PANTHER" id="PTHR43011:SF1">
    <property type="entry name" value="IRON-SULFUR CLUSTER ASSEMBLY 2 HOMOLOG, MITOCHONDRIAL"/>
    <property type="match status" value="1"/>
</dbReference>
<protein>
    <recommendedName>
        <fullName evidence="7">Iron-sulfur cluster assembly 2 homolog, mitochondrial</fullName>
    </recommendedName>
    <alternativeName>
        <fullName evidence="8">HESB-like domain-containing protein 1</fullName>
    </alternativeName>
</protein>
<evidence type="ECO:0000256" key="3">
    <source>
        <dbReference type="ARBA" id="ARBA00022723"/>
    </source>
</evidence>
<dbReference type="InterPro" id="IPR000361">
    <property type="entry name" value="ATAP_core_dom"/>
</dbReference>
<evidence type="ECO:0000256" key="1">
    <source>
        <dbReference type="ARBA" id="ARBA00004173"/>
    </source>
</evidence>
<evidence type="ECO:0000256" key="9">
    <source>
        <dbReference type="ARBA" id="ARBA00093471"/>
    </source>
</evidence>
<dbReference type="PANTHER" id="PTHR43011">
    <property type="entry name" value="IRON-SULFUR CLUSTER ASSEMBLY 2 HOMOLOG, MITOCHONDRIAL"/>
    <property type="match status" value="1"/>
</dbReference>
<dbReference type="Gene3D" id="2.60.300.12">
    <property type="entry name" value="HesB-like domain"/>
    <property type="match status" value="1"/>
</dbReference>
<proteinExistence type="inferred from homology"/>
<comment type="subcellular location">
    <subcellularLocation>
        <location evidence="1">Mitochondrion</location>
    </subcellularLocation>
</comment>
<dbReference type="SUPFAM" id="SSF89360">
    <property type="entry name" value="HesB-like domain"/>
    <property type="match status" value="1"/>
</dbReference>
<dbReference type="GO" id="GO:0005506">
    <property type="term" value="F:iron ion binding"/>
    <property type="evidence" value="ECO:0007669"/>
    <property type="project" value="TreeGrafter"/>
</dbReference>
<keyword evidence="3" id="KW-0479">Metal-binding</keyword>
<evidence type="ECO:0000256" key="2">
    <source>
        <dbReference type="ARBA" id="ARBA00006718"/>
    </source>
</evidence>
<dbReference type="GO" id="GO:0051537">
    <property type="term" value="F:2 iron, 2 sulfur cluster binding"/>
    <property type="evidence" value="ECO:0007669"/>
    <property type="project" value="TreeGrafter"/>
</dbReference>
<dbReference type="InterPro" id="IPR016092">
    <property type="entry name" value="ATAP"/>
</dbReference>
<keyword evidence="12" id="KW-1185">Reference proteome</keyword>
<dbReference type="InterPro" id="IPR035903">
    <property type="entry name" value="HesB-like_dom_sf"/>
</dbReference>
<evidence type="ECO:0000256" key="8">
    <source>
        <dbReference type="ARBA" id="ARBA00077082"/>
    </source>
</evidence>
<keyword evidence="4" id="KW-0408">Iron</keyword>
<evidence type="ECO:0000313" key="11">
    <source>
        <dbReference type="EMBL" id="CAL1536967.1"/>
    </source>
</evidence>
<evidence type="ECO:0000256" key="5">
    <source>
        <dbReference type="ARBA" id="ARBA00023128"/>
    </source>
</evidence>
<sequence>MSSLWKTFMLPRVASRVTYARKFLIKQKLLTSSKGVHTQPSVSTQTSSLEARGDLRLSDSCVKRLKEIQDGVRHLRVMVEGGGCSGFQYKFELDSAVTEEDRVFEKDGVKVVIDKDSLDLVKGSTVDFYHEMIRSSFRIINNPKAEQGCSCGASFSVKL</sequence>
<gene>
    <name evidence="11" type="ORF">GSLYS_00010880001</name>
</gene>
<evidence type="ECO:0000256" key="7">
    <source>
        <dbReference type="ARBA" id="ARBA00073313"/>
    </source>
</evidence>
<comment type="function">
    <text evidence="6">Involved in the maturation of mitochondrial 4Fe-4S proteins functioning late in the iron-sulfur cluster assembly pathway. May be involved in the binding of an intermediate of Fe/S cluster assembly.</text>
</comment>
<evidence type="ECO:0000259" key="10">
    <source>
        <dbReference type="Pfam" id="PF01521"/>
    </source>
</evidence>
<evidence type="ECO:0000313" key="12">
    <source>
        <dbReference type="Proteomes" id="UP001497497"/>
    </source>
</evidence>
<keyword evidence="5" id="KW-0496">Mitochondrion</keyword>
<evidence type="ECO:0000256" key="4">
    <source>
        <dbReference type="ARBA" id="ARBA00023004"/>
    </source>
</evidence>
<organism evidence="11 12">
    <name type="scientific">Lymnaea stagnalis</name>
    <name type="common">Great pond snail</name>
    <name type="synonym">Helix stagnalis</name>
    <dbReference type="NCBI Taxonomy" id="6523"/>
    <lineage>
        <taxon>Eukaryota</taxon>
        <taxon>Metazoa</taxon>
        <taxon>Spiralia</taxon>
        <taxon>Lophotrochozoa</taxon>
        <taxon>Mollusca</taxon>
        <taxon>Gastropoda</taxon>
        <taxon>Heterobranchia</taxon>
        <taxon>Euthyneura</taxon>
        <taxon>Panpulmonata</taxon>
        <taxon>Hygrophila</taxon>
        <taxon>Lymnaeoidea</taxon>
        <taxon>Lymnaeidae</taxon>
        <taxon>Lymnaea</taxon>
    </lineage>
</organism>
<comment type="subunit">
    <text evidence="9">Heterotetramer; forms a dimer of dimers with IBA57. Interacts with [2Fe-2S]-ISCA2 forming the heterodimer [2Fe- 2S]-ISCA2-IBA57 complex; [2Fe-2S] cluster binding is absolutely required to promote the complex formation.</text>
</comment>
<dbReference type="Proteomes" id="UP001497497">
    <property type="component" value="Unassembled WGS sequence"/>
</dbReference>
<dbReference type="AlphaFoldDB" id="A0AAV2HTX7"/>
<feature type="domain" description="Core" evidence="10">
    <location>
        <begin position="55"/>
        <end position="152"/>
    </location>
</feature>
<accession>A0AAV2HTX7</accession>
<dbReference type="Pfam" id="PF01521">
    <property type="entry name" value="Fe-S_biosyn"/>
    <property type="match status" value="1"/>
</dbReference>